<comment type="caution">
    <text evidence="1">The sequence shown here is derived from an EMBL/GenBank/DDBJ whole genome shotgun (WGS) entry which is preliminary data.</text>
</comment>
<gene>
    <name evidence="1" type="ORF">JN11_02291</name>
</gene>
<name>A0A562U3L6_9SPHI</name>
<dbReference type="RefSeq" id="WP_144912600.1">
    <property type="nucleotide sequence ID" value="NZ_VLLI01000006.1"/>
</dbReference>
<accession>A0A562U3L6</accession>
<dbReference type="AlphaFoldDB" id="A0A562U3L6"/>
<dbReference type="Proteomes" id="UP000317010">
    <property type="component" value="Unassembled WGS sequence"/>
</dbReference>
<proteinExistence type="predicted"/>
<organism evidence="1 2">
    <name type="scientific">Mucilaginibacter frigoritolerans</name>
    <dbReference type="NCBI Taxonomy" id="652788"/>
    <lineage>
        <taxon>Bacteria</taxon>
        <taxon>Pseudomonadati</taxon>
        <taxon>Bacteroidota</taxon>
        <taxon>Sphingobacteriia</taxon>
        <taxon>Sphingobacteriales</taxon>
        <taxon>Sphingobacteriaceae</taxon>
        <taxon>Mucilaginibacter</taxon>
    </lineage>
</organism>
<evidence type="ECO:0000313" key="2">
    <source>
        <dbReference type="Proteomes" id="UP000317010"/>
    </source>
</evidence>
<dbReference type="Pfam" id="PF13528">
    <property type="entry name" value="Glyco_trans_1_3"/>
    <property type="match status" value="1"/>
</dbReference>
<evidence type="ECO:0000313" key="1">
    <source>
        <dbReference type="EMBL" id="TWI99876.1"/>
    </source>
</evidence>
<dbReference type="EMBL" id="VLLI01000006">
    <property type="protein sequence ID" value="TWI99876.1"/>
    <property type="molecule type" value="Genomic_DNA"/>
</dbReference>
<sequence length="329" mass="37491">MRILFAIQGTGNGHISRAREIVPLLQKYGEVDLLVSGTQAEVSLSQPLKYKFHGFSFVFGTNGGVDNWATFKIMNLPLLWHDIRTLPLKQYDLIINDFEPVSAWACKLQKIPSVSLSHQCSFVSKNTPRPAKWSYAEWLLKYYSPTTHHVGFHFERYDDFIHTPVIRSEIRNMETSNQGHYTVYLPAYDDKLLARHLNKTGKIQWQIFSKRQKTPHRKGNVEILPVNNEAFNVSLAGCEGLLTGGGFEGPAEALFLKKKVLMIPMKGQYEQQCNAVAASRLGVPVIHEIDDQFVYHINNWISDDKKVIVNFPDETALIVDNLVKQYAKT</sequence>
<keyword evidence="2" id="KW-1185">Reference proteome</keyword>
<protein>
    <submittedName>
        <fullName evidence="1">Uncharacterized protein (TIGR00661 family)</fullName>
    </submittedName>
</protein>
<reference evidence="1 2" key="1">
    <citation type="submission" date="2019-07" db="EMBL/GenBank/DDBJ databases">
        <title>Genomic Encyclopedia of Archaeal and Bacterial Type Strains, Phase II (KMG-II): from individual species to whole genera.</title>
        <authorList>
            <person name="Goeker M."/>
        </authorList>
    </citation>
    <scope>NUCLEOTIDE SEQUENCE [LARGE SCALE GENOMIC DNA]</scope>
    <source>
        <strain evidence="1 2">ATCC BAA-1854</strain>
    </source>
</reference>
<dbReference type="SUPFAM" id="SSF53756">
    <property type="entry name" value="UDP-Glycosyltransferase/glycogen phosphorylase"/>
    <property type="match status" value="1"/>
</dbReference>
<dbReference type="OrthoDB" id="9793805at2"/>